<evidence type="ECO:0000256" key="4">
    <source>
        <dbReference type="ARBA" id="ARBA00022692"/>
    </source>
</evidence>
<dbReference type="Gene3D" id="2.60.40.1120">
    <property type="entry name" value="Carboxypeptidase-like, regulatory domain"/>
    <property type="match status" value="1"/>
</dbReference>
<dbReference type="SUPFAM" id="SSF56935">
    <property type="entry name" value="Porins"/>
    <property type="match status" value="1"/>
</dbReference>
<evidence type="ECO:0000313" key="9">
    <source>
        <dbReference type="EMBL" id="SOD96198.1"/>
    </source>
</evidence>
<feature type="domain" description="TonB-dependent receptor plug" evidence="8">
    <location>
        <begin position="233"/>
        <end position="310"/>
    </location>
</feature>
<dbReference type="Proteomes" id="UP000219452">
    <property type="component" value="Unassembled WGS sequence"/>
</dbReference>
<evidence type="ECO:0000313" key="10">
    <source>
        <dbReference type="Proteomes" id="UP000219452"/>
    </source>
</evidence>
<dbReference type="InterPro" id="IPR037066">
    <property type="entry name" value="Plug_dom_sf"/>
</dbReference>
<gene>
    <name evidence="9" type="ORF">SAMN06269250_5189</name>
</gene>
<dbReference type="GO" id="GO:0015344">
    <property type="term" value="F:siderophore uptake transmembrane transporter activity"/>
    <property type="evidence" value="ECO:0007669"/>
    <property type="project" value="TreeGrafter"/>
</dbReference>
<dbReference type="GO" id="GO:0044718">
    <property type="term" value="P:siderophore transmembrane transport"/>
    <property type="evidence" value="ECO:0007669"/>
    <property type="project" value="TreeGrafter"/>
</dbReference>
<keyword evidence="10" id="KW-1185">Reference proteome</keyword>
<dbReference type="OrthoDB" id="1108759at2"/>
<dbReference type="Gene3D" id="2.170.130.10">
    <property type="entry name" value="TonB-dependent receptor, plug domain"/>
    <property type="match status" value="1"/>
</dbReference>
<evidence type="ECO:0000256" key="1">
    <source>
        <dbReference type="ARBA" id="ARBA00004571"/>
    </source>
</evidence>
<comment type="subcellular location">
    <subcellularLocation>
        <location evidence="1">Cell outer membrane</location>
        <topology evidence="1">Multi-pass membrane protein</topology>
    </subcellularLocation>
</comment>
<dbReference type="InterPro" id="IPR012910">
    <property type="entry name" value="Plug_dom"/>
</dbReference>
<evidence type="ECO:0000259" key="8">
    <source>
        <dbReference type="Pfam" id="PF07715"/>
    </source>
</evidence>
<dbReference type="RefSeq" id="WP_097129734.1">
    <property type="nucleotide sequence ID" value="NZ_OCNH01000005.1"/>
</dbReference>
<keyword evidence="2" id="KW-0813">Transport</keyword>
<evidence type="ECO:0000256" key="2">
    <source>
        <dbReference type="ARBA" id="ARBA00022448"/>
    </source>
</evidence>
<proteinExistence type="predicted"/>
<dbReference type="Pfam" id="PF13715">
    <property type="entry name" value="CarbopepD_reg_2"/>
    <property type="match status" value="1"/>
</dbReference>
<protein>
    <submittedName>
        <fullName evidence="9">Outer membrane receptor proteins, mostly Fe transport</fullName>
    </submittedName>
</protein>
<name>A0A286GKY6_9BACT</name>
<dbReference type="InterPro" id="IPR036942">
    <property type="entry name" value="Beta-barrel_TonB_sf"/>
</dbReference>
<dbReference type="InterPro" id="IPR008969">
    <property type="entry name" value="CarboxyPept-like_regulatory"/>
</dbReference>
<keyword evidence="6" id="KW-0472">Membrane</keyword>
<accession>A0A286GKY6</accession>
<dbReference type="AlphaFoldDB" id="A0A286GKY6"/>
<evidence type="ECO:0000256" key="7">
    <source>
        <dbReference type="ARBA" id="ARBA00023237"/>
    </source>
</evidence>
<keyword evidence="5" id="KW-0732">Signal</keyword>
<dbReference type="InterPro" id="IPR039426">
    <property type="entry name" value="TonB-dep_rcpt-like"/>
</dbReference>
<dbReference type="EMBL" id="OCNH01000005">
    <property type="protein sequence ID" value="SOD96198.1"/>
    <property type="molecule type" value="Genomic_DNA"/>
</dbReference>
<dbReference type="PANTHER" id="PTHR30069:SF29">
    <property type="entry name" value="HEMOGLOBIN AND HEMOGLOBIN-HAPTOGLOBIN-BINDING PROTEIN 1-RELATED"/>
    <property type="match status" value="1"/>
</dbReference>
<reference evidence="10" key="1">
    <citation type="submission" date="2017-09" db="EMBL/GenBank/DDBJ databases">
        <authorList>
            <person name="Varghese N."/>
            <person name="Submissions S."/>
        </authorList>
    </citation>
    <scope>NUCLEOTIDE SEQUENCE [LARGE SCALE GENOMIC DNA]</scope>
    <source>
        <strain evidence="10">DSM 29961</strain>
    </source>
</reference>
<dbReference type="GO" id="GO:0009279">
    <property type="term" value="C:cell outer membrane"/>
    <property type="evidence" value="ECO:0007669"/>
    <property type="project" value="UniProtKB-SubCell"/>
</dbReference>
<keyword evidence="4" id="KW-0812">Transmembrane</keyword>
<dbReference type="SUPFAM" id="SSF49464">
    <property type="entry name" value="Carboxypeptidase regulatory domain-like"/>
    <property type="match status" value="1"/>
</dbReference>
<keyword evidence="7" id="KW-0998">Cell outer membrane</keyword>
<keyword evidence="9" id="KW-0675">Receptor</keyword>
<dbReference type="PANTHER" id="PTHR30069">
    <property type="entry name" value="TONB-DEPENDENT OUTER MEMBRANE RECEPTOR"/>
    <property type="match status" value="1"/>
</dbReference>
<organism evidence="9 10">
    <name type="scientific">Spirosoma fluviale</name>
    <dbReference type="NCBI Taxonomy" id="1597977"/>
    <lineage>
        <taxon>Bacteria</taxon>
        <taxon>Pseudomonadati</taxon>
        <taxon>Bacteroidota</taxon>
        <taxon>Cytophagia</taxon>
        <taxon>Cytophagales</taxon>
        <taxon>Cytophagaceae</taxon>
        <taxon>Spirosoma</taxon>
    </lineage>
</organism>
<evidence type="ECO:0000256" key="6">
    <source>
        <dbReference type="ARBA" id="ARBA00023136"/>
    </source>
</evidence>
<evidence type="ECO:0000256" key="5">
    <source>
        <dbReference type="ARBA" id="ARBA00022729"/>
    </source>
</evidence>
<sequence length="888" mass="99598">MLSALIGRVLAITWLTGNLLAVGSIAFGQTPMPLRDGLKKLNQKRGTYFLYDPKLIDGQLIRDQPNWKADTEPLLTQLLAGTHLSFRKVGDCYVIEPLTEKVNPLPIRPKITRQFTISGFVKEQHSGEQLIGATVFVDGKSGTVTNNYGFYAFSLPETDEVELIVSLVGYQRAYRRIRLDQPVSLTVELTPDDLLDEVILTSDATERAGANPQTSQHTVPIPLVQSAPAVAGEKDVLKTLQFLPGIQKGLDGQAGLHVRGGGADQNLLILDEAPVYNANHLFGFVSVFNVDALKNVRLQKGGFSPRYGGRLSSVVEMNMREGSKESLHGEVGTGLITSRLMLEGPLIRNKASFLLTARHTNFSSLLGGFVAGLVGNYTGTNWKANFYDLNAKVNFQLNRRNQLYLSGYFGRDFFGGGDSLDRNRRWENVVRWGNSTGTLRWNHLFSERLFSNLSLIYSNYDFTTHTKYIPIDPSDPTVSQNTWRYFDGVTDFTLKYDLDYFPTLKHQIHAGFTTTQRSFRLNGYDVIASAEQIHRTHHEASRSTETSAYAEDNWEVNSWLKALIGARATVYQMQDQLYTRVEPRLSLSAKMSGSTAVRASYSVMNQFIHQLSNTGEVLPTDLWVPATAQVKPQQSQQAVLGIVHDLTPKWQLTVEAYQKRMRHIIGYHQNADFIGITNAQRAEGIQWEKNVTSGNGDAYGVELMLQRKTGRLSGWVGYTWALTRLVLDELNNGQPFYPAHDRRHTLTWVGAYEFTSSLKLSASWSYSSGNPQSLPVSGVPSFGHLGLGKGDSPVTPADQLFGTEGPLVQVRRSYNSFRAEPFHRLDLSLQKTFTARRVRHVLEATVVNVYGRRNPFYYDLQVDNASQLTLRRVSLFTFLPSINYTFRF</sequence>
<dbReference type="Pfam" id="PF07715">
    <property type="entry name" value="Plug"/>
    <property type="match status" value="1"/>
</dbReference>
<evidence type="ECO:0000256" key="3">
    <source>
        <dbReference type="ARBA" id="ARBA00022452"/>
    </source>
</evidence>
<keyword evidence="3" id="KW-1134">Transmembrane beta strand</keyword>
<dbReference type="Gene3D" id="2.40.170.20">
    <property type="entry name" value="TonB-dependent receptor, beta-barrel domain"/>
    <property type="match status" value="1"/>
</dbReference>